<evidence type="ECO:0000313" key="3">
    <source>
        <dbReference type="Proteomes" id="UP000184485"/>
    </source>
</evidence>
<dbReference type="GO" id="GO:0016853">
    <property type="term" value="F:isomerase activity"/>
    <property type="evidence" value="ECO:0007669"/>
    <property type="project" value="UniProtKB-KW"/>
</dbReference>
<organism evidence="2 3">
    <name type="scientific">Kaistia soli DSM 19436</name>
    <dbReference type="NCBI Taxonomy" id="1122133"/>
    <lineage>
        <taxon>Bacteria</taxon>
        <taxon>Pseudomonadati</taxon>
        <taxon>Pseudomonadota</taxon>
        <taxon>Alphaproteobacteria</taxon>
        <taxon>Hyphomicrobiales</taxon>
        <taxon>Kaistiaceae</taxon>
        <taxon>Kaistia</taxon>
    </lineage>
</organism>
<reference evidence="2 3" key="1">
    <citation type="submission" date="2016-11" db="EMBL/GenBank/DDBJ databases">
        <authorList>
            <person name="Jaros S."/>
            <person name="Januszkiewicz K."/>
            <person name="Wedrychowicz H."/>
        </authorList>
    </citation>
    <scope>NUCLEOTIDE SEQUENCE [LARGE SCALE GENOMIC DNA]</scope>
    <source>
        <strain evidence="2 3">DSM 19436</strain>
    </source>
</reference>
<evidence type="ECO:0000259" key="1">
    <source>
        <dbReference type="Pfam" id="PF01323"/>
    </source>
</evidence>
<dbReference type="RefSeq" id="WP_073054461.1">
    <property type="nucleotide sequence ID" value="NZ_FQUP01000003.1"/>
</dbReference>
<dbReference type="Proteomes" id="UP000184485">
    <property type="component" value="Unassembled WGS sequence"/>
</dbReference>
<name>A0A1M5FNR9_9HYPH</name>
<gene>
    <name evidence="2" type="ORF">SAMN02745157_3117</name>
</gene>
<dbReference type="InterPro" id="IPR036249">
    <property type="entry name" value="Thioredoxin-like_sf"/>
</dbReference>
<dbReference type="OrthoDB" id="9799122at2"/>
<accession>A0A1M5FNR9</accession>
<dbReference type="PANTHER" id="PTHR13887:SF41">
    <property type="entry name" value="THIOREDOXIN SUPERFAMILY PROTEIN"/>
    <property type="match status" value="1"/>
</dbReference>
<keyword evidence="3" id="KW-1185">Reference proteome</keyword>
<evidence type="ECO:0000313" key="2">
    <source>
        <dbReference type="EMBL" id="SHF93207.1"/>
    </source>
</evidence>
<dbReference type="SUPFAM" id="SSF52833">
    <property type="entry name" value="Thioredoxin-like"/>
    <property type="match status" value="1"/>
</dbReference>
<protein>
    <submittedName>
        <fullName evidence="2">Predicted dithiol-disulfide isomerase, DsbA family</fullName>
    </submittedName>
</protein>
<dbReference type="Gene3D" id="3.40.30.10">
    <property type="entry name" value="Glutaredoxin"/>
    <property type="match status" value="1"/>
</dbReference>
<dbReference type="STRING" id="1122133.SAMN02745157_3117"/>
<dbReference type="AlphaFoldDB" id="A0A1M5FNR9"/>
<keyword evidence="2" id="KW-0413">Isomerase</keyword>
<dbReference type="EMBL" id="FQUP01000003">
    <property type="protein sequence ID" value="SHF93207.1"/>
    <property type="molecule type" value="Genomic_DNA"/>
</dbReference>
<sequence length="212" mass="22728">MGTLSIDLVTDIVCPWCFIGLTRLDNVLKETGMEATITHHPYFLDPDLPAEGVDVAERLKAKYGGDVSAMFARVEAEARKSGIPLDLSKQPRQRPTDRAHALIRAAAEKGTQHALARALFEAHFLQSRNIADADVIAEIAVGFGFSDDEARAVVVDADALHRTRQEAAAMADMGIGGVPFFVFNRALALSGAQPEAVMADAMRQAAASEPAT</sequence>
<dbReference type="Pfam" id="PF01323">
    <property type="entry name" value="DSBA"/>
    <property type="match status" value="1"/>
</dbReference>
<feature type="domain" description="DSBA-like thioredoxin" evidence="1">
    <location>
        <begin position="6"/>
        <end position="202"/>
    </location>
</feature>
<dbReference type="GO" id="GO:0016491">
    <property type="term" value="F:oxidoreductase activity"/>
    <property type="evidence" value="ECO:0007669"/>
    <property type="project" value="InterPro"/>
</dbReference>
<proteinExistence type="predicted"/>
<dbReference type="InterPro" id="IPR001853">
    <property type="entry name" value="DSBA-like_thioredoxin_dom"/>
</dbReference>
<dbReference type="PANTHER" id="PTHR13887">
    <property type="entry name" value="GLUTATHIONE S-TRANSFERASE KAPPA"/>
    <property type="match status" value="1"/>
</dbReference>
<dbReference type="CDD" id="cd03024">
    <property type="entry name" value="DsbA_FrnE"/>
    <property type="match status" value="1"/>
</dbReference>